<keyword evidence="3" id="KW-1185">Reference proteome</keyword>
<evidence type="ECO:0000313" key="3">
    <source>
        <dbReference type="Proteomes" id="UP001597461"/>
    </source>
</evidence>
<dbReference type="InterPro" id="IPR017508">
    <property type="entry name" value="HipA_N1"/>
</dbReference>
<dbReference type="Proteomes" id="UP001597461">
    <property type="component" value="Unassembled WGS sequence"/>
</dbReference>
<name>A0ABW5MRE9_9SPHI</name>
<dbReference type="NCBIfam" id="TIGR03071">
    <property type="entry name" value="couple_hipA"/>
    <property type="match status" value="1"/>
</dbReference>
<gene>
    <name evidence="2" type="ORF">ACFSR6_20845</name>
</gene>
<dbReference type="EMBL" id="JBHULL010000043">
    <property type="protein sequence ID" value="MFD2584958.1"/>
    <property type="molecule type" value="Genomic_DNA"/>
</dbReference>
<dbReference type="Pfam" id="PF13657">
    <property type="entry name" value="Couple_hipA"/>
    <property type="match status" value="1"/>
</dbReference>
<reference evidence="3" key="1">
    <citation type="journal article" date="2019" name="Int. J. Syst. Evol. Microbiol.">
        <title>The Global Catalogue of Microorganisms (GCM) 10K type strain sequencing project: providing services to taxonomists for standard genome sequencing and annotation.</title>
        <authorList>
            <consortium name="The Broad Institute Genomics Platform"/>
            <consortium name="The Broad Institute Genome Sequencing Center for Infectious Disease"/>
            <person name="Wu L."/>
            <person name="Ma J."/>
        </authorList>
    </citation>
    <scope>NUCLEOTIDE SEQUENCE [LARGE SCALE GENOMIC DNA]</scope>
    <source>
        <strain evidence="3">KCTC 42866</strain>
    </source>
</reference>
<evidence type="ECO:0000313" key="2">
    <source>
        <dbReference type="EMBL" id="MFD2584958.1"/>
    </source>
</evidence>
<protein>
    <submittedName>
        <fullName evidence="2">HipA N-terminal domain-containing protein</fullName>
    </submittedName>
</protein>
<feature type="domain" description="HipA N-terminal subdomain 1" evidence="1">
    <location>
        <begin position="15"/>
        <end position="50"/>
    </location>
</feature>
<proteinExistence type="predicted"/>
<sequence>MVIGLLTTQNISGDESARPISLSLPLSPYPYQSKILFSFFDGLIPEGYPLNCETEYFKYQSIT</sequence>
<dbReference type="RefSeq" id="WP_379082760.1">
    <property type="nucleotide sequence ID" value="NZ_JBHULL010000043.1"/>
</dbReference>
<evidence type="ECO:0000259" key="1">
    <source>
        <dbReference type="Pfam" id="PF13657"/>
    </source>
</evidence>
<comment type="caution">
    <text evidence="2">The sequence shown here is derived from an EMBL/GenBank/DDBJ whole genome shotgun (WGS) entry which is preliminary data.</text>
</comment>
<accession>A0ABW5MRE9</accession>
<organism evidence="2 3">
    <name type="scientific">Pedobacter vanadiisoli</name>
    <dbReference type="NCBI Taxonomy" id="1761975"/>
    <lineage>
        <taxon>Bacteria</taxon>
        <taxon>Pseudomonadati</taxon>
        <taxon>Bacteroidota</taxon>
        <taxon>Sphingobacteriia</taxon>
        <taxon>Sphingobacteriales</taxon>
        <taxon>Sphingobacteriaceae</taxon>
        <taxon>Pedobacter</taxon>
    </lineage>
</organism>